<reference evidence="1" key="1">
    <citation type="submission" date="2020-08" db="EMBL/GenBank/DDBJ databases">
        <title>Multicomponent nature underlies the extraordinary mechanical properties of spider dragline silk.</title>
        <authorList>
            <person name="Kono N."/>
            <person name="Nakamura H."/>
            <person name="Mori M."/>
            <person name="Yoshida Y."/>
            <person name="Ohtoshi R."/>
            <person name="Malay A.D."/>
            <person name="Moran D.A.P."/>
            <person name="Tomita M."/>
            <person name="Numata K."/>
            <person name="Arakawa K."/>
        </authorList>
    </citation>
    <scope>NUCLEOTIDE SEQUENCE</scope>
</reference>
<evidence type="ECO:0000313" key="1">
    <source>
        <dbReference type="EMBL" id="GFS36255.1"/>
    </source>
</evidence>
<organism evidence="1 3">
    <name type="scientific">Nephila pilipes</name>
    <name type="common">Giant wood spider</name>
    <name type="synonym">Nephila maculata</name>
    <dbReference type="NCBI Taxonomy" id="299642"/>
    <lineage>
        <taxon>Eukaryota</taxon>
        <taxon>Metazoa</taxon>
        <taxon>Ecdysozoa</taxon>
        <taxon>Arthropoda</taxon>
        <taxon>Chelicerata</taxon>
        <taxon>Arachnida</taxon>
        <taxon>Araneae</taxon>
        <taxon>Araneomorphae</taxon>
        <taxon>Entelegynae</taxon>
        <taxon>Araneoidea</taxon>
        <taxon>Nephilidae</taxon>
        <taxon>Nephila</taxon>
    </lineage>
</organism>
<evidence type="ECO:0000313" key="3">
    <source>
        <dbReference type="Proteomes" id="UP000887013"/>
    </source>
</evidence>
<dbReference type="EMBL" id="BMAW01088727">
    <property type="protein sequence ID" value="GFS36255.1"/>
    <property type="molecule type" value="Genomic_DNA"/>
</dbReference>
<proteinExistence type="predicted"/>
<sequence>MSAFKLMSTEIVLSQVQTKEMRNKKSSEQHLAAGNHLQYFRDMSSSSSKFIQESNEILPFEMKHLPDFALKKLKDELKETPEKRRKSILELKKMLDGMTL</sequence>
<dbReference type="EMBL" id="BMAW01077863">
    <property type="protein sequence ID" value="GFU08506.1"/>
    <property type="molecule type" value="Genomic_DNA"/>
</dbReference>
<evidence type="ECO:0000313" key="2">
    <source>
        <dbReference type="EMBL" id="GFU08506.1"/>
    </source>
</evidence>
<dbReference type="AlphaFoldDB" id="A0A8X6I943"/>
<keyword evidence="3" id="KW-1185">Reference proteome</keyword>
<gene>
    <name evidence="1" type="ORF">NPIL_250961</name>
    <name evidence="2" type="ORF">NPIL_605931</name>
</gene>
<protein>
    <submittedName>
        <fullName evidence="1">Uncharacterized protein</fullName>
    </submittedName>
</protein>
<name>A0A8X6I943_NEPPI</name>
<accession>A0A8X6I943</accession>
<comment type="caution">
    <text evidence="1">The sequence shown here is derived from an EMBL/GenBank/DDBJ whole genome shotgun (WGS) entry which is preliminary data.</text>
</comment>
<dbReference type="Proteomes" id="UP000887013">
    <property type="component" value="Unassembled WGS sequence"/>
</dbReference>